<evidence type="ECO:0000313" key="3">
    <source>
        <dbReference type="Proteomes" id="UP001288944"/>
    </source>
</evidence>
<feature type="non-terminal residue" evidence="2">
    <location>
        <position position="1"/>
    </location>
</feature>
<proteinExistence type="predicted"/>
<evidence type="ECO:0000259" key="1">
    <source>
        <dbReference type="SMART" id="SM00982"/>
    </source>
</evidence>
<name>A0AAW9K9P8_CLOPF</name>
<accession>A0AAW9K9P8</accession>
<comment type="caution">
    <text evidence="2">The sequence shown here is derived from an EMBL/GenBank/DDBJ whole genome shotgun (WGS) entry which is preliminary data.</text>
</comment>
<dbReference type="EMBL" id="WNUR01001578">
    <property type="protein sequence ID" value="MDZ7543745.1"/>
    <property type="molecule type" value="Genomic_DNA"/>
</dbReference>
<dbReference type="GO" id="GO:0006281">
    <property type="term" value="P:DNA repair"/>
    <property type="evidence" value="ECO:0007669"/>
    <property type="project" value="InterPro"/>
</dbReference>
<gene>
    <name evidence="2" type="ORF">GNF83_21790</name>
</gene>
<dbReference type="Gene3D" id="3.90.1150.50">
    <property type="entry name" value="Transcription-repair-coupling factor, D7 domain"/>
    <property type="match status" value="1"/>
</dbReference>
<dbReference type="SUPFAM" id="SSF143517">
    <property type="entry name" value="TRCF domain-like"/>
    <property type="match status" value="1"/>
</dbReference>
<dbReference type="Pfam" id="PF03461">
    <property type="entry name" value="TRCF"/>
    <property type="match status" value="1"/>
</dbReference>
<dbReference type="Gene3D" id="3.40.50.300">
    <property type="entry name" value="P-loop containing nucleotide triphosphate hydrolases"/>
    <property type="match status" value="1"/>
</dbReference>
<protein>
    <submittedName>
        <fullName evidence="2">Transcription-repair coupling factor</fullName>
    </submittedName>
</protein>
<feature type="non-terminal residue" evidence="2">
    <location>
        <position position="135"/>
    </location>
</feature>
<dbReference type="InterPro" id="IPR005118">
    <property type="entry name" value="TRCF_C"/>
</dbReference>
<organism evidence="2 3">
    <name type="scientific">Clostridium perfringens</name>
    <dbReference type="NCBI Taxonomy" id="1502"/>
    <lineage>
        <taxon>Bacteria</taxon>
        <taxon>Bacillati</taxon>
        <taxon>Bacillota</taxon>
        <taxon>Clostridia</taxon>
        <taxon>Eubacteriales</taxon>
        <taxon>Clostridiaceae</taxon>
        <taxon>Clostridium</taxon>
    </lineage>
</organism>
<dbReference type="Proteomes" id="UP001288944">
    <property type="component" value="Unassembled WGS sequence"/>
</dbReference>
<reference evidence="2" key="1">
    <citation type="submission" date="2019-11" db="EMBL/GenBank/DDBJ databases">
        <title>Characterization of Clostridium perfringens isolates from swine manure treated agricultural soils.</title>
        <authorList>
            <person name="Wushke S.T."/>
        </authorList>
    </citation>
    <scope>NUCLEOTIDE SEQUENCE</scope>
    <source>
        <strain evidence="2">X62</strain>
    </source>
</reference>
<feature type="domain" description="Transcription-repair-coupling factor C-terminal" evidence="1">
    <location>
        <begin position="52"/>
        <end position="135"/>
    </location>
</feature>
<dbReference type="SMART" id="SM00982">
    <property type="entry name" value="TRCF"/>
    <property type="match status" value="1"/>
</dbReference>
<sequence>DLEIRGAGNMMGSSQHGHMAAIGYDLYCRMLEDTIKIIKGEIEKEPIETTVDIKVDAYIPGTYIEDEIQKIEVYKKIAAIDGLEDYMDIKSELEDRYSEVPEPVYNLMDIAYIKSRAKILSIEEIKETRKEVKFI</sequence>
<dbReference type="InterPro" id="IPR037235">
    <property type="entry name" value="TRCF-like_C_D7"/>
</dbReference>
<dbReference type="InterPro" id="IPR027417">
    <property type="entry name" value="P-loop_NTPase"/>
</dbReference>
<dbReference type="AlphaFoldDB" id="A0AAW9K9P8"/>
<evidence type="ECO:0000313" key="2">
    <source>
        <dbReference type="EMBL" id="MDZ7543745.1"/>
    </source>
</evidence>